<dbReference type="KEGG" id="saca:FFV09_20760"/>
<dbReference type="AlphaFoldDB" id="A0A4Y6V5M4"/>
<sequence>MKALKRFRQDGKTYNGFIFRVEERDLPGYLGHFVGATTADEFEKPIRTLEELGQAMRQTVIWRIGESTTGYMNQDPDSPIDYMQLGKAELRKNPDLYRQAWTDAAFMEYIFEDYQLVLSRSIPAKRILRVIPPTGEFGRVLYRQKKQRDLNKAFREGQYY</sequence>
<evidence type="ECO:0000313" key="2">
    <source>
        <dbReference type="Proteomes" id="UP000316968"/>
    </source>
</evidence>
<dbReference type="Proteomes" id="UP000316968">
    <property type="component" value="Chromosome"/>
</dbReference>
<organism evidence="1 2">
    <name type="scientific">Saccharibacillus brassicae</name>
    <dbReference type="NCBI Taxonomy" id="2583377"/>
    <lineage>
        <taxon>Bacteria</taxon>
        <taxon>Bacillati</taxon>
        <taxon>Bacillota</taxon>
        <taxon>Bacilli</taxon>
        <taxon>Bacillales</taxon>
        <taxon>Paenibacillaceae</taxon>
        <taxon>Saccharibacillus</taxon>
    </lineage>
</organism>
<gene>
    <name evidence="1" type="ORF">FFV09_20760</name>
</gene>
<name>A0A4Y6V5M4_SACBS</name>
<proteinExistence type="predicted"/>
<dbReference type="OrthoDB" id="2610638at2"/>
<keyword evidence="2" id="KW-1185">Reference proteome</keyword>
<accession>A0A4Y6V5M4</accession>
<protein>
    <submittedName>
        <fullName evidence="1">Uncharacterized protein</fullName>
    </submittedName>
</protein>
<evidence type="ECO:0000313" key="1">
    <source>
        <dbReference type="EMBL" id="QDH23876.1"/>
    </source>
</evidence>
<reference evidence="1 2" key="1">
    <citation type="submission" date="2019-06" db="EMBL/GenBank/DDBJ databases">
        <title>Saccharibacillus brassicae sp. nov., an endophytic bacterium isolated from Chinese cabbage seeds (Brassica pekinensis).</title>
        <authorList>
            <person name="Jiang L."/>
            <person name="Lee J."/>
            <person name="Kim S.W."/>
        </authorList>
    </citation>
    <scope>NUCLEOTIDE SEQUENCE [LARGE SCALE GENOMIC DNA]</scope>
    <source>
        <strain evidence="2">KCTC 43072 / ATSA2</strain>
    </source>
</reference>
<dbReference type="EMBL" id="CP041217">
    <property type="protein sequence ID" value="QDH23876.1"/>
    <property type="molecule type" value="Genomic_DNA"/>
</dbReference>